<name>A0A3D8RHR9_9HELO</name>
<sequence length="198" mass="21773">MFPERMRGRRLMQVYGSSGITGTPHDRSSAAGAPLAFSTLKFSFLFTGLCMMTTADGKKLRPKIALNLSQGDFAGFKKILKSVPINFLYFSPLLWFTGIINAYNSEDHRFRQTCRTQGRHQAQGSSLLRTQTVLGKTPTTRSPQQVGKNSSTNRNLVHEAAANGAETVIPDVFEAVRHTSAGQRRQGDTYDISDAVGN</sequence>
<keyword evidence="1" id="KW-1133">Transmembrane helix</keyword>
<organism evidence="2 3">
    <name type="scientific">Coleophoma crateriformis</name>
    <dbReference type="NCBI Taxonomy" id="565419"/>
    <lineage>
        <taxon>Eukaryota</taxon>
        <taxon>Fungi</taxon>
        <taxon>Dikarya</taxon>
        <taxon>Ascomycota</taxon>
        <taxon>Pezizomycotina</taxon>
        <taxon>Leotiomycetes</taxon>
        <taxon>Helotiales</taxon>
        <taxon>Dermateaceae</taxon>
        <taxon>Coleophoma</taxon>
    </lineage>
</organism>
<gene>
    <name evidence="2" type="ORF">BP5796_07041</name>
</gene>
<evidence type="ECO:0000313" key="3">
    <source>
        <dbReference type="Proteomes" id="UP000256328"/>
    </source>
</evidence>
<comment type="caution">
    <text evidence="2">The sequence shown here is derived from an EMBL/GenBank/DDBJ whole genome shotgun (WGS) entry which is preliminary data.</text>
</comment>
<dbReference type="Proteomes" id="UP000256328">
    <property type="component" value="Unassembled WGS sequence"/>
</dbReference>
<protein>
    <submittedName>
        <fullName evidence="2">Uncharacterized protein</fullName>
    </submittedName>
</protein>
<evidence type="ECO:0000313" key="2">
    <source>
        <dbReference type="EMBL" id="RDW73599.1"/>
    </source>
</evidence>
<dbReference type="AlphaFoldDB" id="A0A3D8RHR9"/>
<accession>A0A3D8RHR9</accession>
<evidence type="ECO:0000256" key="1">
    <source>
        <dbReference type="SAM" id="Phobius"/>
    </source>
</evidence>
<keyword evidence="1" id="KW-0472">Membrane</keyword>
<dbReference type="EMBL" id="PDLN01000010">
    <property type="protein sequence ID" value="RDW73599.1"/>
    <property type="molecule type" value="Genomic_DNA"/>
</dbReference>
<reference evidence="2 3" key="1">
    <citation type="journal article" date="2018" name="IMA Fungus">
        <title>IMA Genome-F 9: Draft genome sequence of Annulohypoxylon stygium, Aspergillus mulundensis, Berkeleyomyces basicola (syn. Thielaviopsis basicola), Ceratocystis smalleyi, two Cercospora beticola strains, Coleophoma cylindrospora, Fusarium fracticaudum, Phialophora cf. hyalina, and Morchella septimelata.</title>
        <authorList>
            <person name="Wingfield B.D."/>
            <person name="Bills G.F."/>
            <person name="Dong Y."/>
            <person name="Huang W."/>
            <person name="Nel W.J."/>
            <person name="Swalarsk-Parry B.S."/>
            <person name="Vaghefi N."/>
            <person name="Wilken P.M."/>
            <person name="An Z."/>
            <person name="de Beer Z.W."/>
            <person name="De Vos L."/>
            <person name="Chen L."/>
            <person name="Duong T.A."/>
            <person name="Gao Y."/>
            <person name="Hammerbacher A."/>
            <person name="Kikkert J.R."/>
            <person name="Li Y."/>
            <person name="Li H."/>
            <person name="Li K."/>
            <person name="Li Q."/>
            <person name="Liu X."/>
            <person name="Ma X."/>
            <person name="Naidoo K."/>
            <person name="Pethybridge S.J."/>
            <person name="Sun J."/>
            <person name="Steenkamp E.T."/>
            <person name="van der Nest M.A."/>
            <person name="van Wyk S."/>
            <person name="Wingfield M.J."/>
            <person name="Xiong C."/>
            <person name="Yue Q."/>
            <person name="Zhang X."/>
        </authorList>
    </citation>
    <scope>NUCLEOTIDE SEQUENCE [LARGE SCALE GENOMIC DNA]</scope>
    <source>
        <strain evidence="2 3">BP5796</strain>
    </source>
</reference>
<keyword evidence="1" id="KW-0812">Transmembrane</keyword>
<proteinExistence type="predicted"/>
<feature type="transmembrane region" description="Helical" evidence="1">
    <location>
        <begin position="87"/>
        <end position="104"/>
    </location>
</feature>
<keyword evidence="3" id="KW-1185">Reference proteome</keyword>